<feature type="region of interest" description="Disordered" evidence="2">
    <location>
        <begin position="126"/>
        <end position="160"/>
    </location>
</feature>
<gene>
    <name evidence="3" type="ORF">AWN90_11410</name>
</gene>
<name>A0A164HFL8_9NOCA</name>
<proteinExistence type="predicted"/>
<evidence type="ECO:0000256" key="1">
    <source>
        <dbReference type="SAM" id="Coils"/>
    </source>
</evidence>
<feature type="compositionally biased region" description="Polar residues" evidence="2">
    <location>
        <begin position="1"/>
        <end position="12"/>
    </location>
</feature>
<accession>A0A164HFL8</accession>
<keyword evidence="4" id="KW-1185">Reference proteome</keyword>
<reference evidence="3 4" key="1">
    <citation type="submission" date="2016-04" db="EMBL/GenBank/DDBJ databases">
        <authorList>
            <person name="Evans L.H."/>
            <person name="Alamgir A."/>
            <person name="Owens N."/>
            <person name="Weber N.D."/>
            <person name="Virtaneva K."/>
            <person name="Barbian K."/>
            <person name="Babar A."/>
            <person name="Rosenke K."/>
        </authorList>
    </citation>
    <scope>NUCLEOTIDE SEQUENCE [LARGE SCALE GENOMIC DNA]</scope>
    <source>
        <strain evidence="3 4">IFM 0406</strain>
    </source>
</reference>
<sequence length="160" mass="17234">MLTSYGRNAHTVSDTKATTDAETGEAGKTGEEFTPITTQERLNEILRERISRERAKFADYAEYKRKAAEVDQAEQRAQEAEARAAKAELATLRADIAHDHGLPAEALAGGTEDELRAHAAVLVGLLGDRSGPRGPEPDPMQGQTSADTDSGGDWLSALMR</sequence>
<feature type="compositionally biased region" description="Low complexity" evidence="2">
    <location>
        <begin position="14"/>
        <end position="26"/>
    </location>
</feature>
<dbReference type="EMBL" id="LWGR01000021">
    <property type="protein sequence ID" value="KZM68471.1"/>
    <property type="molecule type" value="Genomic_DNA"/>
</dbReference>
<evidence type="ECO:0000256" key="2">
    <source>
        <dbReference type="SAM" id="MobiDB-lite"/>
    </source>
</evidence>
<feature type="region of interest" description="Disordered" evidence="2">
    <location>
        <begin position="1"/>
        <end position="34"/>
    </location>
</feature>
<organism evidence="3 4">
    <name type="scientific">Nocardia terpenica</name>
    <dbReference type="NCBI Taxonomy" id="455432"/>
    <lineage>
        <taxon>Bacteria</taxon>
        <taxon>Bacillati</taxon>
        <taxon>Actinomycetota</taxon>
        <taxon>Actinomycetes</taxon>
        <taxon>Mycobacteriales</taxon>
        <taxon>Nocardiaceae</taxon>
        <taxon>Nocardia</taxon>
    </lineage>
</organism>
<keyword evidence="1" id="KW-0175">Coiled coil</keyword>
<evidence type="ECO:0000313" key="4">
    <source>
        <dbReference type="Proteomes" id="UP000076512"/>
    </source>
</evidence>
<dbReference type="STRING" id="455432.AWN90_11410"/>
<dbReference type="Proteomes" id="UP000076512">
    <property type="component" value="Unassembled WGS sequence"/>
</dbReference>
<evidence type="ECO:0008006" key="5">
    <source>
        <dbReference type="Google" id="ProtNLM"/>
    </source>
</evidence>
<comment type="caution">
    <text evidence="3">The sequence shown here is derived from an EMBL/GenBank/DDBJ whole genome shotgun (WGS) entry which is preliminary data.</text>
</comment>
<feature type="coiled-coil region" evidence="1">
    <location>
        <begin position="60"/>
        <end position="95"/>
    </location>
</feature>
<protein>
    <recommendedName>
        <fullName evidence="5">DUF4355 domain-containing protein</fullName>
    </recommendedName>
</protein>
<dbReference type="AlphaFoldDB" id="A0A164HFL8"/>
<evidence type="ECO:0000313" key="3">
    <source>
        <dbReference type="EMBL" id="KZM68471.1"/>
    </source>
</evidence>